<accession>K0IGC9</accession>
<protein>
    <submittedName>
        <fullName evidence="1">Uncharacterized protein</fullName>
    </submittedName>
</protein>
<evidence type="ECO:0000313" key="2">
    <source>
        <dbReference type="Proteomes" id="UP000008037"/>
    </source>
</evidence>
<gene>
    <name evidence="1" type="ordered locus">Ngar_c19230</name>
</gene>
<dbReference type="EMBL" id="CP002408">
    <property type="protein sequence ID" value="AFU58855.1"/>
    <property type="molecule type" value="Genomic_DNA"/>
</dbReference>
<dbReference type="Proteomes" id="UP000008037">
    <property type="component" value="Chromosome"/>
</dbReference>
<evidence type="ECO:0000313" key="1">
    <source>
        <dbReference type="EMBL" id="AFU58855.1"/>
    </source>
</evidence>
<dbReference type="KEGG" id="nga:Ngar_c19230"/>
<dbReference type="AlphaFoldDB" id="K0IGC9"/>
<dbReference type="BioCyc" id="CNIT1237085:G1324-1921-MONOMER"/>
<dbReference type="HOGENOM" id="CLU_2433964_0_0_2"/>
<name>K0IGC9_NITGG</name>
<dbReference type="InParanoid" id="K0IGC9"/>
<reference evidence="1 2" key="1">
    <citation type="journal article" date="2012" name="Environ. Microbiol.">
        <title>The genome of the ammonia-oxidizing Candidatus Nitrososphaera gargensis: insights into metabolic versatility and environmental adaptations.</title>
        <authorList>
            <person name="Spang A."/>
            <person name="Poehlein A."/>
            <person name="Offre P."/>
            <person name="Zumbragel S."/>
            <person name="Haider S."/>
            <person name="Rychlik N."/>
            <person name="Nowka B."/>
            <person name="Schmeisser C."/>
            <person name="Lebedeva E.V."/>
            <person name="Rattei T."/>
            <person name="Bohm C."/>
            <person name="Schmid M."/>
            <person name="Galushko A."/>
            <person name="Hatzenpichler R."/>
            <person name="Weinmaier T."/>
            <person name="Daniel R."/>
            <person name="Schleper C."/>
            <person name="Spieck E."/>
            <person name="Streit W."/>
            <person name="Wagner M."/>
        </authorList>
    </citation>
    <scope>NUCLEOTIDE SEQUENCE [LARGE SCALE GENOMIC DNA]</scope>
    <source>
        <strain evidence="2">Ga9.2</strain>
    </source>
</reference>
<dbReference type="OrthoDB" id="11215at2157"/>
<sequence>MAFGRTASYFFSRLLSHAVVSKKSGICIIADMGAFFLINRVTEMGLGRRMKVKGFCTYHQRDFDMLSECQKTTIFGEGYKVPLVVVQQAS</sequence>
<keyword evidence="2" id="KW-1185">Reference proteome</keyword>
<dbReference type="RefSeq" id="WP_015019391.1">
    <property type="nucleotide sequence ID" value="NC_018719.1"/>
</dbReference>
<proteinExistence type="predicted"/>
<dbReference type="STRING" id="1237085.Ngar_c19230"/>
<dbReference type="GeneID" id="13795786"/>
<organism evidence="1 2">
    <name type="scientific">Nitrososphaera gargensis (strain Ga9.2)</name>
    <dbReference type="NCBI Taxonomy" id="1237085"/>
    <lineage>
        <taxon>Archaea</taxon>
        <taxon>Nitrososphaerota</taxon>
        <taxon>Nitrososphaeria</taxon>
        <taxon>Nitrososphaerales</taxon>
        <taxon>Nitrososphaeraceae</taxon>
        <taxon>Nitrososphaera</taxon>
    </lineage>
</organism>